<dbReference type="CDD" id="cd19367">
    <property type="entry name" value="TenA_C_ScTHI20-like"/>
    <property type="match status" value="1"/>
</dbReference>
<dbReference type="NCBIfam" id="TIGR04306">
    <property type="entry name" value="salvage_TenA"/>
    <property type="match status" value="1"/>
</dbReference>
<dbReference type="GO" id="GO:0005829">
    <property type="term" value="C:cytosol"/>
    <property type="evidence" value="ECO:0007669"/>
    <property type="project" value="TreeGrafter"/>
</dbReference>
<dbReference type="GO" id="GO:0008972">
    <property type="term" value="F:phosphomethylpyrimidine kinase activity"/>
    <property type="evidence" value="ECO:0007669"/>
    <property type="project" value="InterPro"/>
</dbReference>
<dbReference type="EMBL" id="MIKG01000011">
    <property type="protein sequence ID" value="RAO70165.1"/>
    <property type="molecule type" value="Genomic_DNA"/>
</dbReference>
<evidence type="ECO:0008006" key="5">
    <source>
        <dbReference type="Google" id="ProtNLM"/>
    </source>
</evidence>
<dbReference type="RefSeq" id="XP_040734681.1">
    <property type="nucleotide sequence ID" value="XM_040878734.1"/>
</dbReference>
<name>A0A364L2X8_TALAM</name>
<proteinExistence type="predicted"/>
<organism evidence="3 4">
    <name type="scientific">Talaromyces amestolkiae</name>
    <dbReference type="NCBI Taxonomy" id="1196081"/>
    <lineage>
        <taxon>Eukaryota</taxon>
        <taxon>Fungi</taxon>
        <taxon>Dikarya</taxon>
        <taxon>Ascomycota</taxon>
        <taxon>Pezizomycotina</taxon>
        <taxon>Eurotiomycetes</taxon>
        <taxon>Eurotiomycetidae</taxon>
        <taxon>Eurotiales</taxon>
        <taxon>Trichocomaceae</taxon>
        <taxon>Talaromyces</taxon>
        <taxon>Talaromyces sect. Talaromyces</taxon>
    </lineage>
</organism>
<dbReference type="GO" id="GO:0009228">
    <property type="term" value="P:thiamine biosynthetic process"/>
    <property type="evidence" value="ECO:0007669"/>
    <property type="project" value="InterPro"/>
</dbReference>
<feature type="domain" description="Pyridoxamine kinase/Phosphomethylpyrimidine kinase" evidence="2">
    <location>
        <begin position="7"/>
        <end position="272"/>
    </location>
</feature>
<dbReference type="STRING" id="1196081.A0A364L2X8"/>
<dbReference type="InterPro" id="IPR016084">
    <property type="entry name" value="Haem_Oase-like_multi-hlx"/>
</dbReference>
<dbReference type="SUPFAM" id="SSF48613">
    <property type="entry name" value="Heme oxygenase-like"/>
    <property type="match status" value="1"/>
</dbReference>
<evidence type="ECO:0000259" key="2">
    <source>
        <dbReference type="Pfam" id="PF08543"/>
    </source>
</evidence>
<dbReference type="GeneID" id="63795393"/>
<accession>A0A364L2X8</accession>
<dbReference type="CDD" id="cd01169">
    <property type="entry name" value="HMPP_kinase"/>
    <property type="match status" value="1"/>
</dbReference>
<gene>
    <name evidence="3" type="ORF">BHQ10_006177</name>
</gene>
<dbReference type="Gene3D" id="1.20.910.10">
    <property type="entry name" value="Heme oxygenase-like"/>
    <property type="match status" value="1"/>
</dbReference>
<dbReference type="InterPro" id="IPR004399">
    <property type="entry name" value="HMP/HMP-P_kinase_dom"/>
</dbReference>
<sequence>MLKGLNSGLEADQRVLTAHGIYSLTATTGLTAQNTLGVQDIHVVPAAFVGKQINAALEDVGADVVKLGMLSSAETVDVIAEELKKHVVKTVVLDPVMISTSGSQLLPQDAIQHVRTNLLPLTTVLTPNIPEAKLLLENAGHSPVNEPQNVDEMIELAKRVQGLGSKAVLLKGGHLPFTSKRVRANSTEEARIVIDVLYSAGDDVNEEVVMLTETEYLRSKNTHGTGCSLASAIAANLAKGNDLKTSVRSAIKYVEAGIKLSVDMGQGSGPINHFHSLYSMPFAPGQFVDYVLNRPDMRPIWHRFTHHPFVQGLGDGSLPLKNFKDYLVQDYLYLIHFARSNALASYKARTMKSIAASARIVLHINTETALHIDYCASFGLTREEMEATPEKQACVAYSRYILDIGQSEDWLALQMALAPCLIGYGAIARRLYDDADHTVQGEENNRYWKWIENYVAEDYVTAVKTGSALLEEHMHQVSPSRVEELVGIFKRATELEIGFWDMGMGE</sequence>
<dbReference type="InterPro" id="IPR029056">
    <property type="entry name" value="Ribokinase-like"/>
</dbReference>
<comment type="caution">
    <text evidence="3">The sequence shown here is derived from an EMBL/GenBank/DDBJ whole genome shotgun (WGS) entry which is preliminary data.</text>
</comment>
<dbReference type="FunFam" id="1.20.910.10:FF:000003">
    <property type="entry name" value="Hydroxymethylpyrimidine/phosphomethylpyrimidine kinase THI20"/>
    <property type="match status" value="1"/>
</dbReference>
<dbReference type="FunFam" id="3.40.1190.20:FF:000034">
    <property type="entry name" value="Putative hydroxymethylpyrimidine/ phosphomethylpyrimidine kinase 2"/>
    <property type="match status" value="1"/>
</dbReference>
<dbReference type="InterPro" id="IPR027574">
    <property type="entry name" value="Thiaminase_II"/>
</dbReference>
<reference evidence="3 4" key="1">
    <citation type="journal article" date="2017" name="Biotechnol. Biofuels">
        <title>Differential beta-glucosidase expression as a function of carbon source availability in Talaromyces amestolkiae: a genomic and proteomic approach.</title>
        <authorList>
            <person name="de Eugenio L.I."/>
            <person name="Mendez-Liter J.A."/>
            <person name="Nieto-Dominguez M."/>
            <person name="Alonso L."/>
            <person name="Gil-Munoz J."/>
            <person name="Barriuso J."/>
            <person name="Prieto A."/>
            <person name="Martinez M.J."/>
        </authorList>
    </citation>
    <scope>NUCLEOTIDE SEQUENCE [LARGE SCALE GENOMIC DNA]</scope>
    <source>
        <strain evidence="3 4">CIB</strain>
    </source>
</reference>
<dbReference type="Pfam" id="PF08543">
    <property type="entry name" value="Phos_pyr_kin"/>
    <property type="match status" value="1"/>
</dbReference>
<evidence type="ECO:0000259" key="1">
    <source>
        <dbReference type="Pfam" id="PF03070"/>
    </source>
</evidence>
<keyword evidence="4" id="KW-1185">Reference proteome</keyword>
<dbReference type="SUPFAM" id="SSF53613">
    <property type="entry name" value="Ribokinase-like"/>
    <property type="match status" value="1"/>
</dbReference>
<dbReference type="Gene3D" id="3.40.1190.20">
    <property type="match status" value="1"/>
</dbReference>
<evidence type="ECO:0000313" key="4">
    <source>
        <dbReference type="Proteomes" id="UP000249363"/>
    </source>
</evidence>
<dbReference type="PANTHER" id="PTHR20858">
    <property type="entry name" value="PHOSPHOMETHYLPYRIMIDINE KINASE"/>
    <property type="match status" value="1"/>
</dbReference>
<dbReference type="NCBIfam" id="TIGR00097">
    <property type="entry name" value="HMP-P_kinase"/>
    <property type="match status" value="1"/>
</dbReference>
<dbReference type="Proteomes" id="UP000249363">
    <property type="component" value="Unassembled WGS sequence"/>
</dbReference>
<dbReference type="InterPro" id="IPR004305">
    <property type="entry name" value="Thiaminase-2/PQQC"/>
</dbReference>
<dbReference type="GO" id="GO:0008902">
    <property type="term" value="F:hydroxymethylpyrimidine kinase activity"/>
    <property type="evidence" value="ECO:0007669"/>
    <property type="project" value="TreeGrafter"/>
</dbReference>
<dbReference type="GO" id="GO:0050334">
    <property type="term" value="F:thiaminase activity"/>
    <property type="evidence" value="ECO:0007669"/>
    <property type="project" value="InterPro"/>
</dbReference>
<feature type="domain" description="Thiaminase-2/PQQC" evidence="1">
    <location>
        <begin position="295"/>
        <end position="504"/>
    </location>
</feature>
<dbReference type="Pfam" id="PF03070">
    <property type="entry name" value="TENA_THI-4"/>
    <property type="match status" value="1"/>
</dbReference>
<dbReference type="InterPro" id="IPR013749">
    <property type="entry name" value="PM/HMP-P_kinase-1"/>
</dbReference>
<protein>
    <recommendedName>
        <fullName evidence="5">Pyridoxamine kinase/Phosphomethylpyrimidine kinase domain-containing protein</fullName>
    </recommendedName>
</protein>
<dbReference type="OrthoDB" id="10028886at2759"/>
<dbReference type="PANTHER" id="PTHR20858:SF17">
    <property type="entry name" value="HYDROXYMETHYLPYRIMIDINE_PHOSPHOMETHYLPYRIMIDINE KINASE THI20-RELATED"/>
    <property type="match status" value="1"/>
</dbReference>
<dbReference type="AlphaFoldDB" id="A0A364L2X8"/>
<evidence type="ECO:0000313" key="3">
    <source>
        <dbReference type="EMBL" id="RAO70165.1"/>
    </source>
</evidence>